<dbReference type="Pfam" id="PF13829">
    <property type="entry name" value="DUF4191"/>
    <property type="match status" value="1"/>
</dbReference>
<gene>
    <name evidence="3" type="ORF">UFOPK1788_00582</name>
</gene>
<name>A0A6J6FSB5_9ZZZZ</name>
<proteinExistence type="predicted"/>
<feature type="region of interest" description="Disordered" evidence="1">
    <location>
        <begin position="206"/>
        <end position="225"/>
    </location>
</feature>
<accession>A0A6J6FSB5</accession>
<protein>
    <submittedName>
        <fullName evidence="3">Unannotated protein</fullName>
    </submittedName>
</protein>
<reference evidence="3" key="1">
    <citation type="submission" date="2020-05" db="EMBL/GenBank/DDBJ databases">
        <authorList>
            <person name="Chiriac C."/>
            <person name="Salcher M."/>
            <person name="Ghai R."/>
            <person name="Kavagutti S V."/>
        </authorList>
    </citation>
    <scope>NUCLEOTIDE SEQUENCE</scope>
</reference>
<evidence type="ECO:0000313" key="3">
    <source>
        <dbReference type="EMBL" id="CAB4592002.1"/>
    </source>
</evidence>
<keyword evidence="2" id="KW-0812">Transmembrane</keyword>
<feature type="transmembrane region" description="Helical" evidence="2">
    <location>
        <begin position="55"/>
        <end position="74"/>
    </location>
</feature>
<dbReference type="EMBL" id="CAEZUE010000060">
    <property type="protein sequence ID" value="CAB4592002.1"/>
    <property type="molecule type" value="Genomic_DNA"/>
</dbReference>
<organism evidence="3">
    <name type="scientific">freshwater metagenome</name>
    <dbReference type="NCBI Taxonomy" id="449393"/>
    <lineage>
        <taxon>unclassified sequences</taxon>
        <taxon>metagenomes</taxon>
        <taxon>ecological metagenomes</taxon>
    </lineage>
</organism>
<keyword evidence="2" id="KW-0472">Membrane</keyword>
<evidence type="ECO:0000256" key="2">
    <source>
        <dbReference type="SAM" id="Phobius"/>
    </source>
</evidence>
<dbReference type="InterPro" id="IPR025445">
    <property type="entry name" value="DUF4191"/>
</dbReference>
<feature type="transmembrane region" description="Helical" evidence="2">
    <location>
        <begin position="28"/>
        <end position="49"/>
    </location>
</feature>
<evidence type="ECO:0000256" key="1">
    <source>
        <dbReference type="SAM" id="MobiDB-lite"/>
    </source>
</evidence>
<keyword evidence="2" id="KW-1133">Transmembrane helix</keyword>
<sequence length="225" mass="24740">MATEKKKGRIGELVDVLKLVLKRVPFSWLWLSLSFLLPLAGGIVFAVISADVISAVVWVIGGILLGLLVFLIVLGQITQRLMYQNLEGQIGAVSALIKNQLRRSWRASEIPVRMNKSSDTVYRLVGRPGVVIISEGVKTRVAPLVDEARREAARIVPSVPIHTIHVGADGLKIGETFKSMYKLKSAIKMAEVRVVSNRLNSIAKTPMSQMPKGIDPTKIRSARPR</sequence>
<dbReference type="AlphaFoldDB" id="A0A6J6FSB5"/>